<dbReference type="eggNOG" id="COG3210">
    <property type="taxonomic scope" value="Bacteria"/>
</dbReference>
<dbReference type="PANTHER" id="PTHR46766">
    <property type="entry name" value="GLUTAMINE-RICH PROTEIN 2"/>
    <property type="match status" value="1"/>
</dbReference>
<dbReference type="EMBL" id="CP000611">
    <property type="protein sequence ID" value="ABQ72081.1"/>
    <property type="molecule type" value="Genomic_DNA"/>
</dbReference>
<dbReference type="GO" id="GO:0052572">
    <property type="term" value="P:response to host immune response"/>
    <property type="evidence" value="ECO:0007669"/>
    <property type="project" value="TreeGrafter"/>
</dbReference>
<gene>
    <name evidence="1" type="ordered locus">MRA_0363</name>
</gene>
<evidence type="ECO:0000313" key="2">
    <source>
        <dbReference type="Proteomes" id="UP000001988"/>
    </source>
</evidence>
<name>A5TZ81_MYCTA</name>
<dbReference type="HOGENOM" id="CLU_126522_0_0_11"/>
<protein>
    <submittedName>
        <fullName evidence="1">PPE family protein</fullName>
    </submittedName>
</protein>
<sequence>MRVSVCVIYIPFKGCVKHVSVTIPITTEHLGPYEIDASTINPDQPIDTAFTQTLDFAGSGTVGAFPFGFGWQQSPGFFNSTTTPSSGFFNSGAGGASGFLNDAAAAVSGLGNVFTETSGFFNAGGVGNSGFQNFGNLLSGWANLGNTVSGFYNTSMLDLATQALISGFGNHGARLSGILNNGSGP</sequence>
<dbReference type="AlphaFoldDB" id="A5TZ81"/>
<evidence type="ECO:0000313" key="1">
    <source>
        <dbReference type="EMBL" id="ABQ72081.1"/>
    </source>
</evidence>
<reference evidence="1 2" key="1">
    <citation type="journal article" date="2008" name="PLoS ONE">
        <title>Genetic basis of virulence attenuation revealed by comparative genomic analysis of Mycobacterium tuberculosis strain H37Ra versus H37Rv.</title>
        <authorList>
            <person name="Zheng H."/>
            <person name="Lu L."/>
            <person name="Wang B."/>
            <person name="Pu S."/>
            <person name="Zhang X."/>
            <person name="Zhu G."/>
            <person name="Shi W."/>
            <person name="Zhang L."/>
            <person name="Wang H."/>
            <person name="Wang S."/>
            <person name="Zhao G."/>
            <person name="Zhang Y."/>
        </authorList>
    </citation>
    <scope>NUCLEOTIDE SEQUENCE [LARGE SCALE GENOMIC DNA]</scope>
    <source>
        <strain evidence="2">ATCC 25177 / H37Ra</strain>
    </source>
</reference>
<accession>A5TZ81</accession>
<dbReference type="PANTHER" id="PTHR46766:SF1">
    <property type="entry name" value="GLUTAMINE-RICH PROTEIN 2"/>
    <property type="match status" value="1"/>
</dbReference>
<dbReference type="Proteomes" id="UP000001988">
    <property type="component" value="Chromosome"/>
</dbReference>
<keyword evidence="2" id="KW-1185">Reference proteome</keyword>
<dbReference type="KEGG" id="mra:MRA_0363"/>
<proteinExistence type="predicted"/>
<organism evidence="1 2">
    <name type="scientific">Mycobacterium tuberculosis (strain ATCC 25177 / H37Ra)</name>
    <dbReference type="NCBI Taxonomy" id="419947"/>
    <lineage>
        <taxon>Bacteria</taxon>
        <taxon>Bacillati</taxon>
        <taxon>Actinomycetota</taxon>
        <taxon>Actinomycetes</taxon>
        <taxon>Mycobacteriales</taxon>
        <taxon>Mycobacteriaceae</taxon>
        <taxon>Mycobacterium</taxon>
        <taxon>Mycobacterium tuberculosis complex</taxon>
    </lineage>
</organism>